<dbReference type="GeneID" id="115875711"/>
<evidence type="ECO:0000313" key="2">
    <source>
        <dbReference type="RefSeq" id="XP_030747085.1"/>
    </source>
</evidence>
<keyword evidence="1" id="KW-1185">Reference proteome</keyword>
<dbReference type="OrthoDB" id="6738692at2759"/>
<protein>
    <submittedName>
        <fullName evidence="2">Uncharacterized protein LOC115875711</fullName>
    </submittedName>
</protein>
<dbReference type="AlphaFoldDB" id="A0A6J2X7W5"/>
<evidence type="ECO:0000313" key="1">
    <source>
        <dbReference type="Proteomes" id="UP000504635"/>
    </source>
</evidence>
<accession>A0A6J2X7W5</accession>
<dbReference type="RefSeq" id="XP_030747085.1">
    <property type="nucleotide sequence ID" value="XM_030891225.1"/>
</dbReference>
<proteinExistence type="predicted"/>
<sequence length="128" mass="15337">MRKIITETDEDRILEITNIYLLKLQEANEPEFVNYLTRYYLQDEERIQMWAHCYRTNSGINTNMAIESLNNMLKTNQLRRKTHITIEKLLHTIEDLVDIKMWKRVLTLRGQMLIITKTGSSLRPLKKQ</sequence>
<organism evidence="1 2">
    <name type="scientific">Sitophilus oryzae</name>
    <name type="common">Rice weevil</name>
    <name type="synonym">Curculio oryzae</name>
    <dbReference type="NCBI Taxonomy" id="7048"/>
    <lineage>
        <taxon>Eukaryota</taxon>
        <taxon>Metazoa</taxon>
        <taxon>Ecdysozoa</taxon>
        <taxon>Arthropoda</taxon>
        <taxon>Hexapoda</taxon>
        <taxon>Insecta</taxon>
        <taxon>Pterygota</taxon>
        <taxon>Neoptera</taxon>
        <taxon>Endopterygota</taxon>
        <taxon>Coleoptera</taxon>
        <taxon>Polyphaga</taxon>
        <taxon>Cucujiformia</taxon>
        <taxon>Curculionidae</taxon>
        <taxon>Dryophthorinae</taxon>
        <taxon>Sitophilus</taxon>
    </lineage>
</organism>
<gene>
    <name evidence="2" type="primary">LOC115875711</name>
</gene>
<name>A0A6J2X7W5_SITOR</name>
<dbReference type="InParanoid" id="A0A6J2X7W5"/>
<dbReference type="Proteomes" id="UP000504635">
    <property type="component" value="Unplaced"/>
</dbReference>
<dbReference type="KEGG" id="soy:115875711"/>
<reference evidence="2" key="1">
    <citation type="submission" date="2025-08" db="UniProtKB">
        <authorList>
            <consortium name="RefSeq"/>
        </authorList>
    </citation>
    <scope>IDENTIFICATION</scope>
    <source>
        <tissue evidence="2">Gonads</tissue>
    </source>
</reference>